<dbReference type="GO" id="GO:0003677">
    <property type="term" value="F:DNA binding"/>
    <property type="evidence" value="ECO:0007669"/>
    <property type="project" value="UniProtKB-UniRule"/>
</dbReference>
<reference evidence="5 6" key="1">
    <citation type="journal article" date="2013" name="Biodegradation">
        <title>Quantitative proteomic analysis of ibuprofen-degrading Patulibacter sp. strain I11.</title>
        <authorList>
            <person name="Almeida B."/>
            <person name="Kjeldal H."/>
            <person name="Lolas I."/>
            <person name="Knudsen A.D."/>
            <person name="Carvalho G."/>
            <person name="Nielsen K.L."/>
            <person name="Barreto Crespo M.T."/>
            <person name="Stensballe A."/>
            <person name="Nielsen J.L."/>
        </authorList>
    </citation>
    <scope>NUCLEOTIDE SEQUENCE [LARGE SCALE GENOMIC DNA]</scope>
    <source>
        <strain evidence="5 6">I11</strain>
    </source>
</reference>
<organism evidence="5 6">
    <name type="scientific">Patulibacter medicamentivorans</name>
    <dbReference type="NCBI Taxonomy" id="1097667"/>
    <lineage>
        <taxon>Bacteria</taxon>
        <taxon>Bacillati</taxon>
        <taxon>Actinomycetota</taxon>
        <taxon>Thermoleophilia</taxon>
        <taxon>Solirubrobacterales</taxon>
        <taxon>Patulibacteraceae</taxon>
        <taxon>Patulibacter</taxon>
    </lineage>
</organism>
<dbReference type="Gene3D" id="1.10.357.10">
    <property type="entry name" value="Tetracycline Repressor, domain 2"/>
    <property type="match status" value="1"/>
</dbReference>
<feature type="region of interest" description="Disordered" evidence="3">
    <location>
        <begin position="1"/>
        <end position="28"/>
    </location>
</feature>
<name>H0E5J5_9ACTN</name>
<dbReference type="PANTHER" id="PTHR43479">
    <property type="entry name" value="ACREF/ENVCD OPERON REPRESSOR-RELATED"/>
    <property type="match status" value="1"/>
</dbReference>
<dbReference type="EMBL" id="AGUD01000191">
    <property type="protein sequence ID" value="EHN11030.1"/>
    <property type="molecule type" value="Genomic_DNA"/>
</dbReference>
<dbReference type="InterPro" id="IPR050624">
    <property type="entry name" value="HTH-type_Tx_Regulator"/>
</dbReference>
<dbReference type="Proteomes" id="UP000005143">
    <property type="component" value="Unassembled WGS sequence"/>
</dbReference>
<sequence length="234" mass="24842">MMSRAAADPEAPATTAKPASRSDRRREKTRLRLVEAGRELITEKGVSGLRISEITEAADVALGSFYNHFKSKEELVEAIVSESIEALAEALVGEAPEDSDPAILVAVANRRFVRLAYDDPAFAQLLVNLSHADVLFATATYPFARIALERGIASGRFEIPDIEVTLATVVGGALALMRSIVEGHQGPDAEIAASEAVLRSMGVPGDEARAISNQPLEPMERPAAEGSAAGPPRT</sequence>
<comment type="caution">
    <text evidence="5">The sequence shown here is derived from an EMBL/GenBank/DDBJ whole genome shotgun (WGS) entry which is preliminary data.</text>
</comment>
<dbReference type="PATRIC" id="fig|1097667.3.peg.2068"/>
<keyword evidence="6" id="KW-1185">Reference proteome</keyword>
<feature type="compositionally biased region" description="Low complexity" evidence="3">
    <location>
        <begin position="1"/>
        <end position="19"/>
    </location>
</feature>
<evidence type="ECO:0000256" key="3">
    <source>
        <dbReference type="SAM" id="MobiDB-lite"/>
    </source>
</evidence>
<evidence type="ECO:0000259" key="4">
    <source>
        <dbReference type="PROSITE" id="PS50977"/>
    </source>
</evidence>
<feature type="domain" description="HTH tetR-type" evidence="4">
    <location>
        <begin position="27"/>
        <end position="87"/>
    </location>
</feature>
<gene>
    <name evidence="5" type="ORF">PAI11_20860</name>
</gene>
<dbReference type="InterPro" id="IPR001647">
    <property type="entry name" value="HTH_TetR"/>
</dbReference>
<dbReference type="PANTHER" id="PTHR43479:SF11">
    <property type="entry name" value="ACREF_ENVCD OPERON REPRESSOR-RELATED"/>
    <property type="match status" value="1"/>
</dbReference>
<accession>H0E5J5</accession>
<dbReference type="Pfam" id="PF21306">
    <property type="entry name" value="TetR_C_40"/>
    <property type="match status" value="1"/>
</dbReference>
<protein>
    <submittedName>
        <fullName evidence="5">Transcriptional regulator TetR family</fullName>
    </submittedName>
</protein>
<feature type="region of interest" description="Disordered" evidence="3">
    <location>
        <begin position="208"/>
        <end position="234"/>
    </location>
</feature>
<dbReference type="PROSITE" id="PS50977">
    <property type="entry name" value="HTH_TETR_2"/>
    <property type="match status" value="1"/>
</dbReference>
<evidence type="ECO:0000256" key="2">
    <source>
        <dbReference type="PROSITE-ProRule" id="PRU00335"/>
    </source>
</evidence>
<dbReference type="SUPFAM" id="SSF46689">
    <property type="entry name" value="Homeodomain-like"/>
    <property type="match status" value="1"/>
</dbReference>
<proteinExistence type="predicted"/>
<evidence type="ECO:0000313" key="6">
    <source>
        <dbReference type="Proteomes" id="UP000005143"/>
    </source>
</evidence>
<evidence type="ECO:0000313" key="5">
    <source>
        <dbReference type="EMBL" id="EHN11030.1"/>
    </source>
</evidence>
<dbReference type="PRINTS" id="PR00455">
    <property type="entry name" value="HTHTETR"/>
</dbReference>
<evidence type="ECO:0000256" key="1">
    <source>
        <dbReference type="ARBA" id="ARBA00023125"/>
    </source>
</evidence>
<dbReference type="Pfam" id="PF00440">
    <property type="entry name" value="TetR_N"/>
    <property type="match status" value="1"/>
</dbReference>
<feature type="DNA-binding region" description="H-T-H motif" evidence="2">
    <location>
        <begin position="50"/>
        <end position="69"/>
    </location>
</feature>
<keyword evidence="1 2" id="KW-0238">DNA-binding</keyword>
<dbReference type="InterPro" id="IPR049513">
    <property type="entry name" value="TetR_C_40"/>
</dbReference>
<dbReference type="InterPro" id="IPR009057">
    <property type="entry name" value="Homeodomain-like_sf"/>
</dbReference>
<dbReference type="AlphaFoldDB" id="H0E5J5"/>